<evidence type="ECO:0000313" key="1">
    <source>
        <dbReference type="EMBL" id="RKL33522.1"/>
    </source>
</evidence>
<dbReference type="Proteomes" id="UP000283569">
    <property type="component" value="Unassembled WGS sequence"/>
</dbReference>
<dbReference type="EMBL" id="MRDB01000040">
    <property type="protein sequence ID" value="RKL33522.1"/>
    <property type="molecule type" value="Genomic_DNA"/>
</dbReference>
<evidence type="ECO:0000313" key="2">
    <source>
        <dbReference type="Proteomes" id="UP000283569"/>
    </source>
</evidence>
<proteinExistence type="predicted"/>
<name>A0A420SWB4_GIBIN</name>
<sequence>MLGSISAHVPTNDLQFPLAANRGAKHRIFVTQQEAENHLRKAAGGRFVFIRRLA</sequence>
<accession>A0A420SWB4</accession>
<reference evidence="1 2" key="1">
    <citation type="journal article" date="2018" name="Sci. Rep.">
        <title>Characterisation of pathogen-specific regions and novel effector candidates in Fusarium oxysporum f. sp. cepae.</title>
        <authorList>
            <person name="Armitage A.D."/>
            <person name="Taylor A."/>
            <person name="Sobczyk M.K."/>
            <person name="Baxter L."/>
            <person name="Greenfield B.P."/>
            <person name="Bates H.J."/>
            <person name="Wilson F."/>
            <person name="Jackson A.C."/>
            <person name="Ott S."/>
            <person name="Harrison R.J."/>
            <person name="Clarkson J.P."/>
        </authorList>
    </citation>
    <scope>NUCLEOTIDE SEQUENCE [LARGE SCALE GENOMIC DNA]</scope>
    <source>
        <strain evidence="1 2">Fp_A8</strain>
    </source>
</reference>
<comment type="caution">
    <text evidence="1">The sequence shown here is derived from an EMBL/GenBank/DDBJ whole genome shotgun (WGS) entry which is preliminary data.</text>
</comment>
<organism evidence="1 2">
    <name type="scientific">Gibberella intermedia</name>
    <name type="common">Bulb rot disease fungus</name>
    <name type="synonym">Fusarium proliferatum</name>
    <dbReference type="NCBI Taxonomy" id="948311"/>
    <lineage>
        <taxon>Eukaryota</taxon>
        <taxon>Fungi</taxon>
        <taxon>Dikarya</taxon>
        <taxon>Ascomycota</taxon>
        <taxon>Pezizomycotina</taxon>
        <taxon>Sordariomycetes</taxon>
        <taxon>Hypocreomycetidae</taxon>
        <taxon>Hypocreales</taxon>
        <taxon>Nectriaceae</taxon>
        <taxon>Fusarium</taxon>
        <taxon>Fusarium fujikuroi species complex</taxon>
    </lineage>
</organism>
<protein>
    <submittedName>
        <fullName evidence="1">Uncharacterized protein</fullName>
    </submittedName>
</protein>
<dbReference type="AlphaFoldDB" id="A0A420SWB4"/>
<gene>
    <name evidence="1" type="ORF">BFJ72_g10038</name>
</gene>